<evidence type="ECO:0000256" key="1">
    <source>
        <dbReference type="ARBA" id="ARBA00022630"/>
    </source>
</evidence>
<dbReference type="Gene3D" id="3.50.50.60">
    <property type="entry name" value="FAD/NAD(P)-binding domain"/>
    <property type="match status" value="1"/>
</dbReference>
<dbReference type="Gene3D" id="3.40.30.120">
    <property type="match status" value="1"/>
</dbReference>
<dbReference type="GO" id="GO:0016709">
    <property type="term" value="F:oxidoreductase activity, acting on paired donors, with incorporation or reduction of molecular oxygen, NAD(P)H as one donor, and incorporation of one atom of oxygen"/>
    <property type="evidence" value="ECO:0007669"/>
    <property type="project" value="UniProtKB-ARBA"/>
</dbReference>
<dbReference type="PANTHER" id="PTHR43004:SF21">
    <property type="entry name" value="FAD-BINDING DOMAIN-CONTAINING PROTEIN-RELATED"/>
    <property type="match status" value="1"/>
</dbReference>
<dbReference type="InterPro" id="IPR050641">
    <property type="entry name" value="RIFMO-like"/>
</dbReference>
<name>A0A9P8VK53_9PEZI</name>
<evidence type="ECO:0000313" key="6">
    <source>
        <dbReference type="Proteomes" id="UP000770015"/>
    </source>
</evidence>
<evidence type="ECO:0000259" key="4">
    <source>
        <dbReference type="Pfam" id="PF01494"/>
    </source>
</evidence>
<keyword evidence="1" id="KW-0285">Flavoprotein</keyword>
<dbReference type="Pfam" id="PF01494">
    <property type="entry name" value="FAD_binding_3"/>
    <property type="match status" value="1"/>
</dbReference>
<evidence type="ECO:0000256" key="3">
    <source>
        <dbReference type="ARBA" id="ARBA00023002"/>
    </source>
</evidence>
<dbReference type="GO" id="GO:0071949">
    <property type="term" value="F:FAD binding"/>
    <property type="evidence" value="ECO:0007669"/>
    <property type="project" value="InterPro"/>
</dbReference>
<keyword evidence="3" id="KW-0560">Oxidoreductase</keyword>
<dbReference type="Pfam" id="PF21274">
    <property type="entry name" value="Rng_hyd_C"/>
    <property type="match status" value="1"/>
</dbReference>
<reference evidence="5" key="1">
    <citation type="journal article" date="2021" name="Nat. Commun.">
        <title>Genetic determinants of endophytism in the Arabidopsis root mycobiome.</title>
        <authorList>
            <person name="Mesny F."/>
            <person name="Miyauchi S."/>
            <person name="Thiergart T."/>
            <person name="Pickel B."/>
            <person name="Atanasova L."/>
            <person name="Karlsson M."/>
            <person name="Huettel B."/>
            <person name="Barry K.W."/>
            <person name="Haridas S."/>
            <person name="Chen C."/>
            <person name="Bauer D."/>
            <person name="Andreopoulos W."/>
            <person name="Pangilinan J."/>
            <person name="LaButti K."/>
            <person name="Riley R."/>
            <person name="Lipzen A."/>
            <person name="Clum A."/>
            <person name="Drula E."/>
            <person name="Henrissat B."/>
            <person name="Kohler A."/>
            <person name="Grigoriev I.V."/>
            <person name="Martin F.M."/>
            <person name="Hacquard S."/>
        </authorList>
    </citation>
    <scope>NUCLEOTIDE SEQUENCE</scope>
    <source>
        <strain evidence="5">MPI-SDFR-AT-0117</strain>
    </source>
</reference>
<keyword evidence="2" id="KW-0274">FAD</keyword>
<dbReference type="PRINTS" id="PR00420">
    <property type="entry name" value="RNGMNOXGNASE"/>
</dbReference>
<evidence type="ECO:0000256" key="2">
    <source>
        <dbReference type="ARBA" id="ARBA00022827"/>
    </source>
</evidence>
<keyword evidence="6" id="KW-1185">Reference proteome</keyword>
<dbReference type="InterPro" id="IPR036188">
    <property type="entry name" value="FAD/NAD-bd_sf"/>
</dbReference>
<dbReference type="Proteomes" id="UP000770015">
    <property type="component" value="Unassembled WGS sequence"/>
</dbReference>
<accession>A0A9P8VK53</accession>
<feature type="domain" description="FAD-binding" evidence="4">
    <location>
        <begin position="19"/>
        <end position="386"/>
    </location>
</feature>
<dbReference type="Gene3D" id="3.30.9.10">
    <property type="entry name" value="D-Amino Acid Oxidase, subunit A, domain 2"/>
    <property type="match status" value="1"/>
</dbReference>
<organism evidence="5 6">
    <name type="scientific">Plectosphaerella plurivora</name>
    <dbReference type="NCBI Taxonomy" id="936078"/>
    <lineage>
        <taxon>Eukaryota</taxon>
        <taxon>Fungi</taxon>
        <taxon>Dikarya</taxon>
        <taxon>Ascomycota</taxon>
        <taxon>Pezizomycotina</taxon>
        <taxon>Sordariomycetes</taxon>
        <taxon>Hypocreomycetidae</taxon>
        <taxon>Glomerellales</taxon>
        <taxon>Plectosphaerellaceae</taxon>
        <taxon>Plectosphaerella</taxon>
    </lineage>
</organism>
<dbReference type="InterPro" id="IPR002938">
    <property type="entry name" value="FAD-bd"/>
</dbReference>
<comment type="caution">
    <text evidence="5">The sequence shown here is derived from an EMBL/GenBank/DDBJ whole genome shotgun (WGS) entry which is preliminary data.</text>
</comment>
<dbReference type="AlphaFoldDB" id="A0A9P8VK53"/>
<evidence type="ECO:0000313" key="5">
    <source>
        <dbReference type="EMBL" id="KAH6695139.1"/>
    </source>
</evidence>
<protein>
    <submittedName>
        <fullName evidence="5">FAD-binding domain-containing protein</fullName>
    </submittedName>
</protein>
<dbReference type="SUPFAM" id="SSF51905">
    <property type="entry name" value="FAD/NAD(P)-binding domain"/>
    <property type="match status" value="1"/>
</dbReference>
<proteinExistence type="predicted"/>
<dbReference type="PANTHER" id="PTHR43004">
    <property type="entry name" value="TRK SYSTEM POTASSIUM UPTAKE PROTEIN"/>
    <property type="match status" value="1"/>
</dbReference>
<gene>
    <name evidence="5" type="ORF">F5X68DRAFT_243637</name>
</gene>
<dbReference type="EMBL" id="JAGSXJ010000002">
    <property type="protein sequence ID" value="KAH6695139.1"/>
    <property type="molecule type" value="Genomic_DNA"/>
</dbReference>
<dbReference type="OrthoDB" id="2690153at2759"/>
<sequence>MPQPEETNTPSVGTLSPGTVLIAGGGPIGLVLARVLSFYGVRSVLFERNKTTTKWPKMDLTNARSMEMFRKLGLDEDLRRQGVASHIGQNVLISSGLSADKPITMWELPGVDKFREHIRQNNDGSQPQEPWQRVSQAIFESWLKDICDKDPLIELHYGCKVDSVEEVGGAVRTTVTEVDTGIQTVWQSDYLAGCDGASSRVRSSLSIPLDGGPIPSCALLVHFKSRDLTRLHKQGRFWHIFLLGESGGFESAIISQDEKDTWTTHLFLPLDAEPEKIESHDAVYRVLGGLYGPYKVAIDEILVRSIWRPNIAVTRHWATPSLRIFLAGDAAHQNIPTGGYGMNMGIGDAFDLGWKLASVINRHGGPALLRSYETERKPVALRNVEHSGVHFQVHNQLQGLLGGGEPRRVDNDTEEGHALREKIHEFYQTHDGENKDFGIEMGYRYISPVITRSGLDGNEPPFDVRRYIPTTWPGSRAPHLHLSDGTAIFDRFGQAWTLLVFSSANIGQKHLENAAVSLSLPLAVVDLSGEELASRLYERALVLVRPDHHVAWRAESLDSLDTARRVLEIVTGLVEVESVTAEPETAKPKEAFTSSVGMTTQVNRFSLEKMGEMQT</sequence>